<comment type="caution">
    <text evidence="1">The sequence shown here is derived from an EMBL/GenBank/DDBJ whole genome shotgun (WGS) entry which is preliminary data.</text>
</comment>
<organism evidence="1 2">
    <name type="scientific">Idiomarina rhizosphaerae</name>
    <dbReference type="NCBI Taxonomy" id="2961572"/>
    <lineage>
        <taxon>Bacteria</taxon>
        <taxon>Pseudomonadati</taxon>
        <taxon>Pseudomonadota</taxon>
        <taxon>Gammaproteobacteria</taxon>
        <taxon>Alteromonadales</taxon>
        <taxon>Idiomarinaceae</taxon>
        <taxon>Idiomarina</taxon>
    </lineage>
</organism>
<accession>A0A9X2JRC8</accession>
<protein>
    <submittedName>
        <fullName evidence="1">DUF4272 domain-containing protein</fullName>
    </submittedName>
</protein>
<sequence>MSNLEFSLHKIKSENTAALRRAGIEVIDHLPALDDSENRTEDVVAKRWIAMGALLQLHFKAPETFIKEYLDENDLLEALSPKEKEILDSGYESLNDQQKTDLYWTIEAIWAFAWAGQKHDSFSLSTGVEDSLASMLPNFAEKEAAHSFIASYHLRSKKELFSNLDMLYRAHWFARQRNLEGEKSALVDLDIVMERRKALEWICDAEKEWDNISLDT</sequence>
<gene>
    <name evidence="1" type="ORF">NJR55_06555</name>
</gene>
<evidence type="ECO:0000313" key="2">
    <source>
        <dbReference type="Proteomes" id="UP001139474"/>
    </source>
</evidence>
<reference evidence="1" key="1">
    <citation type="submission" date="2022-06" db="EMBL/GenBank/DDBJ databases">
        <title>Idiomarina rhizosphaerae M1R2S28.</title>
        <authorList>
            <person name="Sun J.-Q."/>
            <person name="Li L.-F."/>
        </authorList>
    </citation>
    <scope>NUCLEOTIDE SEQUENCE</scope>
    <source>
        <strain evidence="1">M1R2S28</strain>
    </source>
</reference>
<dbReference type="RefSeq" id="WP_253618901.1">
    <property type="nucleotide sequence ID" value="NZ_JAMZDE010000006.1"/>
</dbReference>
<dbReference type="Proteomes" id="UP001139474">
    <property type="component" value="Unassembled WGS sequence"/>
</dbReference>
<dbReference type="Pfam" id="PF14094">
    <property type="entry name" value="DUF4272"/>
    <property type="match status" value="1"/>
</dbReference>
<dbReference type="AlphaFoldDB" id="A0A9X2JRC8"/>
<evidence type="ECO:0000313" key="1">
    <source>
        <dbReference type="EMBL" id="MCP1339252.1"/>
    </source>
</evidence>
<name>A0A9X2JRC8_9GAMM</name>
<dbReference type="InterPro" id="IPR025368">
    <property type="entry name" value="DUF4272"/>
</dbReference>
<dbReference type="EMBL" id="JAMZDE010000006">
    <property type="protein sequence ID" value="MCP1339252.1"/>
    <property type="molecule type" value="Genomic_DNA"/>
</dbReference>
<proteinExistence type="predicted"/>
<keyword evidence="2" id="KW-1185">Reference proteome</keyword>